<dbReference type="PROSITE" id="PS51832">
    <property type="entry name" value="HD_GYP"/>
    <property type="match status" value="1"/>
</dbReference>
<dbReference type="InterPro" id="IPR006675">
    <property type="entry name" value="HDIG_dom"/>
</dbReference>
<dbReference type="NCBIfam" id="TIGR00277">
    <property type="entry name" value="HDIG"/>
    <property type="match status" value="1"/>
</dbReference>
<reference evidence="2 3" key="1">
    <citation type="submission" date="2019-08" db="EMBL/GenBank/DDBJ databases">
        <authorList>
            <person name="Luo N."/>
        </authorList>
    </citation>
    <scope>NUCLEOTIDE SEQUENCE [LARGE SCALE GENOMIC DNA]</scope>
    <source>
        <strain evidence="2 3">NCIMB 9442</strain>
    </source>
</reference>
<dbReference type="PANTHER" id="PTHR43155">
    <property type="entry name" value="CYCLIC DI-GMP PHOSPHODIESTERASE PA4108-RELATED"/>
    <property type="match status" value="1"/>
</dbReference>
<keyword evidence="3" id="KW-1185">Reference proteome</keyword>
<dbReference type="InterPro" id="IPR003607">
    <property type="entry name" value="HD/PDEase_dom"/>
</dbReference>
<proteinExistence type="predicted"/>
<dbReference type="SMART" id="SM00471">
    <property type="entry name" value="HDc"/>
    <property type="match status" value="1"/>
</dbReference>
<dbReference type="InterPro" id="IPR037522">
    <property type="entry name" value="HD_GYP_dom"/>
</dbReference>
<feature type="domain" description="HD-GYP" evidence="1">
    <location>
        <begin position="140"/>
        <end position="336"/>
    </location>
</feature>
<dbReference type="Gene3D" id="1.10.3210.10">
    <property type="entry name" value="Hypothetical protein af1432"/>
    <property type="match status" value="1"/>
</dbReference>
<dbReference type="SUPFAM" id="SSF109604">
    <property type="entry name" value="HD-domain/PDEase-like"/>
    <property type="match status" value="1"/>
</dbReference>
<evidence type="ECO:0000259" key="1">
    <source>
        <dbReference type="PROSITE" id="PS51832"/>
    </source>
</evidence>
<dbReference type="Pfam" id="PF13487">
    <property type="entry name" value="HD_5"/>
    <property type="match status" value="1"/>
</dbReference>
<evidence type="ECO:0000313" key="3">
    <source>
        <dbReference type="Proteomes" id="UP001194469"/>
    </source>
</evidence>
<accession>A0ABS0J332</accession>
<dbReference type="PANTHER" id="PTHR43155:SF2">
    <property type="entry name" value="CYCLIC DI-GMP PHOSPHODIESTERASE PA4108"/>
    <property type="match status" value="1"/>
</dbReference>
<evidence type="ECO:0000313" key="2">
    <source>
        <dbReference type="EMBL" id="MBG3876850.1"/>
    </source>
</evidence>
<dbReference type="EMBL" id="VRYY01000176">
    <property type="protein sequence ID" value="MBG3876850.1"/>
    <property type="molecule type" value="Genomic_DNA"/>
</dbReference>
<gene>
    <name evidence="2" type="ORF">FVW20_07385</name>
</gene>
<organism evidence="2 3">
    <name type="scientific">Nitratidesulfovibrio oxamicus</name>
    <dbReference type="NCBI Taxonomy" id="32016"/>
    <lineage>
        <taxon>Bacteria</taxon>
        <taxon>Pseudomonadati</taxon>
        <taxon>Thermodesulfobacteriota</taxon>
        <taxon>Desulfovibrionia</taxon>
        <taxon>Desulfovibrionales</taxon>
        <taxon>Desulfovibrionaceae</taxon>
        <taxon>Nitratidesulfovibrio</taxon>
    </lineage>
</organism>
<comment type="caution">
    <text evidence="2">The sequence shown here is derived from an EMBL/GenBank/DDBJ whole genome shotgun (WGS) entry which is preliminary data.</text>
</comment>
<sequence length="338" mass="37556">MKETIPSHTPAGDPRFFPVSPLMIFPKAVGSFSVYLRQGNTLVLYAAAGEAFTERHRTNLFENGVREVYVRLEQRENYTRYVEENLGAILQDESIPLPERAGTFYRASTEILRDAFEARMPVPLDSETFRRLHYFVTQSIRFLTSADSLRALGEFIAHDYRTYTHSINVLIYTMPLAQTLGLDDAALIRVGIGTLLHDVGMTRVPKSIIERAGRLLPDEEAVYRTHPAQGVATIAQVPLTQEAINCILFHHERMDGSGYPTGLSGEQIPPVVRALAVADTFDTLTSTRGGPSSATSAFEVLNRMRSEMASTLDMEMFRRFVLVLSGAMLDGGFGAEMG</sequence>
<name>A0ABS0J332_9BACT</name>
<dbReference type="Proteomes" id="UP001194469">
    <property type="component" value="Unassembled WGS sequence"/>
</dbReference>
<dbReference type="RefSeq" id="WP_196608928.1">
    <property type="nucleotide sequence ID" value="NZ_VRYY01000176.1"/>
</dbReference>
<protein>
    <submittedName>
        <fullName evidence="2">HD domain-containing protein</fullName>
    </submittedName>
</protein>
<dbReference type="CDD" id="cd00077">
    <property type="entry name" value="HDc"/>
    <property type="match status" value="1"/>
</dbReference>